<dbReference type="KEGG" id="caz:CARG_07355"/>
<dbReference type="InterPro" id="IPR036291">
    <property type="entry name" value="NAD(P)-bd_dom_sf"/>
</dbReference>
<dbReference type="InterPro" id="IPR001227">
    <property type="entry name" value="Ac_transferase_dom_sf"/>
</dbReference>
<dbReference type="STRING" id="1348662.CARG_07355"/>
<evidence type="ECO:0000256" key="2">
    <source>
        <dbReference type="ARBA" id="ARBA00022450"/>
    </source>
</evidence>
<dbReference type="SUPFAM" id="SSF53474">
    <property type="entry name" value="alpha/beta-Hydrolases"/>
    <property type="match status" value="1"/>
</dbReference>
<dbReference type="InterPro" id="IPR057326">
    <property type="entry name" value="KR_dom"/>
</dbReference>
<dbReference type="Pfam" id="PF02801">
    <property type="entry name" value="Ketoacyl-synt_C"/>
    <property type="match status" value="1"/>
</dbReference>
<protein>
    <recommendedName>
        <fullName evidence="10">Carrier domain-containing protein</fullName>
    </recommendedName>
</protein>
<dbReference type="InterPro" id="IPR036736">
    <property type="entry name" value="ACP-like_sf"/>
</dbReference>
<dbReference type="InterPro" id="IPR014030">
    <property type="entry name" value="Ketoacyl_synth_N"/>
</dbReference>
<accession>U3GZ12</accession>
<dbReference type="Pfam" id="PF00975">
    <property type="entry name" value="Thioesterase"/>
    <property type="match status" value="1"/>
</dbReference>
<dbReference type="PROSITE" id="PS50075">
    <property type="entry name" value="CARRIER"/>
    <property type="match status" value="3"/>
</dbReference>
<keyword evidence="2" id="KW-0596">Phosphopantetheine</keyword>
<dbReference type="SUPFAM" id="SSF52777">
    <property type="entry name" value="CoA-dependent acyltransferases"/>
    <property type="match status" value="4"/>
</dbReference>
<dbReference type="RefSeq" id="WP_021011982.1">
    <property type="nucleotide sequence ID" value="NC_022198.1"/>
</dbReference>
<dbReference type="SMART" id="SM00824">
    <property type="entry name" value="PKS_TE"/>
    <property type="match status" value="1"/>
</dbReference>
<feature type="domain" description="Ketosynthase family 3 (KS3)" evidence="7">
    <location>
        <begin position="14"/>
        <end position="435"/>
    </location>
</feature>
<dbReference type="SUPFAM" id="SSF51735">
    <property type="entry name" value="NAD(P)-binding Rossmann-fold domains"/>
    <property type="match status" value="1"/>
</dbReference>
<dbReference type="Pfam" id="PF16197">
    <property type="entry name" value="KAsynt_C_assoc"/>
    <property type="match status" value="1"/>
</dbReference>
<dbReference type="InterPro" id="IPR032821">
    <property type="entry name" value="PKS_assoc"/>
</dbReference>
<dbReference type="GO" id="GO:0071770">
    <property type="term" value="P:DIM/DIP cell wall layer assembly"/>
    <property type="evidence" value="ECO:0007669"/>
    <property type="project" value="TreeGrafter"/>
</dbReference>
<keyword evidence="5" id="KW-0511">Multifunctional enzyme</keyword>
<dbReference type="Gene3D" id="1.10.1200.10">
    <property type="entry name" value="ACP-like"/>
    <property type="match status" value="3"/>
</dbReference>
<dbReference type="Pfam" id="PF00550">
    <property type="entry name" value="PP-binding"/>
    <property type="match status" value="3"/>
</dbReference>
<evidence type="ECO:0000256" key="5">
    <source>
        <dbReference type="ARBA" id="ARBA00023268"/>
    </source>
</evidence>
<dbReference type="SMART" id="SM00825">
    <property type="entry name" value="PKS_KS"/>
    <property type="match status" value="1"/>
</dbReference>
<evidence type="ECO:0000256" key="3">
    <source>
        <dbReference type="ARBA" id="ARBA00022553"/>
    </source>
</evidence>
<name>U3GZ12_9CORY</name>
<dbReference type="Gene3D" id="3.40.50.720">
    <property type="entry name" value="NAD(P)-binding Rossmann-like Domain"/>
    <property type="match status" value="1"/>
</dbReference>
<dbReference type="InterPro" id="IPR050091">
    <property type="entry name" value="PKS_NRPS_Biosynth_Enz"/>
</dbReference>
<dbReference type="SMART" id="SM00827">
    <property type="entry name" value="PKS_AT"/>
    <property type="match status" value="1"/>
</dbReference>
<dbReference type="Pfam" id="PF00668">
    <property type="entry name" value="Condensation"/>
    <property type="match status" value="2"/>
</dbReference>
<proteinExistence type="predicted"/>
<dbReference type="GO" id="GO:0005737">
    <property type="term" value="C:cytoplasm"/>
    <property type="evidence" value="ECO:0007669"/>
    <property type="project" value="TreeGrafter"/>
</dbReference>
<dbReference type="InterPro" id="IPR020806">
    <property type="entry name" value="PKS_PP-bd"/>
</dbReference>
<evidence type="ECO:0000259" key="6">
    <source>
        <dbReference type="PROSITE" id="PS50075"/>
    </source>
</evidence>
<dbReference type="InterPro" id="IPR023213">
    <property type="entry name" value="CAT-like_dom_sf"/>
</dbReference>
<comment type="cofactor">
    <cofactor evidence="1">
        <name>pantetheine 4'-phosphate</name>
        <dbReference type="ChEBI" id="CHEBI:47942"/>
    </cofactor>
</comment>
<dbReference type="GO" id="GO:0004315">
    <property type="term" value="F:3-oxoacyl-[acyl-carrier-protein] synthase activity"/>
    <property type="evidence" value="ECO:0007669"/>
    <property type="project" value="InterPro"/>
</dbReference>
<evidence type="ECO:0000259" key="7">
    <source>
        <dbReference type="PROSITE" id="PS52004"/>
    </source>
</evidence>
<dbReference type="InterPro" id="IPR001031">
    <property type="entry name" value="Thioesterase"/>
</dbReference>
<dbReference type="InterPro" id="IPR016035">
    <property type="entry name" value="Acyl_Trfase/lysoPLipase"/>
</dbReference>
<dbReference type="Gene3D" id="3.30.70.3290">
    <property type="match status" value="1"/>
</dbReference>
<dbReference type="Gene3D" id="3.40.47.10">
    <property type="match status" value="1"/>
</dbReference>
<dbReference type="EMBL" id="CP006365">
    <property type="protein sequence ID" value="AGU15591.1"/>
    <property type="molecule type" value="Genomic_DNA"/>
</dbReference>
<dbReference type="PANTHER" id="PTHR43775:SF37">
    <property type="entry name" value="SI:DKEY-61P9.11"/>
    <property type="match status" value="1"/>
</dbReference>
<dbReference type="Gene3D" id="3.30.559.30">
    <property type="entry name" value="Nonribosomal peptide synthetase, condensation domain"/>
    <property type="match status" value="2"/>
</dbReference>
<feature type="domain" description="Carrier" evidence="6">
    <location>
        <begin position="1245"/>
        <end position="1321"/>
    </location>
</feature>
<dbReference type="InterPro" id="IPR014031">
    <property type="entry name" value="Ketoacyl_synth_C"/>
</dbReference>
<dbReference type="CDD" id="cd00833">
    <property type="entry name" value="PKS"/>
    <property type="match status" value="1"/>
</dbReference>
<dbReference type="PROSITE" id="PS00606">
    <property type="entry name" value="KS3_1"/>
    <property type="match status" value="1"/>
</dbReference>
<dbReference type="SUPFAM" id="SSF53901">
    <property type="entry name" value="Thiolase-like"/>
    <property type="match status" value="1"/>
</dbReference>
<dbReference type="eggNOG" id="COG3321">
    <property type="taxonomic scope" value="Bacteria"/>
</dbReference>
<dbReference type="Pfam" id="PF00109">
    <property type="entry name" value="ketoacyl-synt"/>
    <property type="match status" value="1"/>
</dbReference>
<dbReference type="SMART" id="SM00822">
    <property type="entry name" value="PKS_KR"/>
    <property type="match status" value="1"/>
</dbReference>
<dbReference type="PANTHER" id="PTHR43775">
    <property type="entry name" value="FATTY ACID SYNTHASE"/>
    <property type="match status" value="1"/>
</dbReference>
<evidence type="ECO:0008006" key="10">
    <source>
        <dbReference type="Google" id="ProtNLM"/>
    </source>
</evidence>
<dbReference type="InterPro" id="IPR016039">
    <property type="entry name" value="Thiolase-like"/>
</dbReference>
<evidence type="ECO:0000313" key="8">
    <source>
        <dbReference type="EMBL" id="AGU15591.1"/>
    </source>
</evidence>
<dbReference type="GO" id="GO:0031177">
    <property type="term" value="F:phosphopantetheine binding"/>
    <property type="evidence" value="ECO:0007669"/>
    <property type="project" value="InterPro"/>
</dbReference>
<dbReference type="Gene3D" id="3.40.366.10">
    <property type="entry name" value="Malonyl-Coenzyme A Acyl Carrier Protein, domain 2"/>
    <property type="match status" value="1"/>
</dbReference>
<evidence type="ECO:0000313" key="9">
    <source>
        <dbReference type="Proteomes" id="UP000016943"/>
    </source>
</evidence>
<gene>
    <name evidence="8" type="ORF">CARG_07355</name>
</gene>
<keyword evidence="4" id="KW-0808">Transferase</keyword>
<dbReference type="InterPro" id="IPR009081">
    <property type="entry name" value="PP-bd_ACP"/>
</dbReference>
<dbReference type="PROSITE" id="PS00012">
    <property type="entry name" value="PHOSPHOPANTETHEINE"/>
    <property type="match status" value="3"/>
</dbReference>
<dbReference type="InterPro" id="IPR014043">
    <property type="entry name" value="Acyl_transferase_dom"/>
</dbReference>
<dbReference type="GO" id="GO:0005886">
    <property type="term" value="C:plasma membrane"/>
    <property type="evidence" value="ECO:0007669"/>
    <property type="project" value="TreeGrafter"/>
</dbReference>
<dbReference type="SMART" id="SM00823">
    <property type="entry name" value="PKS_PP"/>
    <property type="match status" value="3"/>
</dbReference>
<dbReference type="Proteomes" id="UP000016943">
    <property type="component" value="Chromosome"/>
</dbReference>
<feature type="domain" description="Carrier" evidence="6">
    <location>
        <begin position="2305"/>
        <end position="2379"/>
    </location>
</feature>
<dbReference type="PATRIC" id="fig|1348662.3.peg.1449"/>
<dbReference type="GO" id="GO:0006633">
    <property type="term" value="P:fatty acid biosynthetic process"/>
    <property type="evidence" value="ECO:0007669"/>
    <property type="project" value="InterPro"/>
</dbReference>
<dbReference type="HOGENOM" id="CLU_000687_0_0_11"/>
<dbReference type="Pfam" id="PF00698">
    <property type="entry name" value="Acyl_transf_1"/>
    <property type="match status" value="1"/>
</dbReference>
<keyword evidence="9" id="KW-1185">Reference proteome</keyword>
<evidence type="ECO:0000256" key="4">
    <source>
        <dbReference type="ARBA" id="ARBA00022679"/>
    </source>
</evidence>
<keyword evidence="3" id="KW-0597">Phosphoprotein</keyword>
<reference evidence="8 9" key="1">
    <citation type="journal article" date="2013" name="Genome Announc.">
        <title>Whole-Genome Sequence of the Clinical Strain Corynebacterium argentoratense DSM 44202, Isolated from a Human Throat Specimen.</title>
        <authorList>
            <person name="Bomholt C."/>
            <person name="Glaub A."/>
            <person name="Gravermann K."/>
            <person name="Albersmeier A."/>
            <person name="Brinkrolf K."/>
            <person name="Ruckert C."/>
            <person name="Tauch A."/>
        </authorList>
    </citation>
    <scope>NUCLEOTIDE SEQUENCE [LARGE SCALE GENOMIC DNA]</scope>
    <source>
        <strain evidence="8">DSM 44202</strain>
    </source>
</reference>
<dbReference type="InterPro" id="IPR018201">
    <property type="entry name" value="Ketoacyl_synth_AS"/>
</dbReference>
<dbReference type="InterPro" id="IPR006162">
    <property type="entry name" value="Ppantetheine_attach_site"/>
</dbReference>
<dbReference type="InterPro" id="IPR029058">
    <property type="entry name" value="AB_hydrolase_fold"/>
</dbReference>
<dbReference type="InterPro" id="IPR020841">
    <property type="entry name" value="PKS_Beta-ketoAc_synthase_dom"/>
</dbReference>
<dbReference type="InterPro" id="IPR020802">
    <property type="entry name" value="TesA-like"/>
</dbReference>
<dbReference type="Gene3D" id="3.30.559.10">
    <property type="entry name" value="Chloramphenicol acetyltransferase-like domain"/>
    <property type="match status" value="2"/>
</dbReference>
<sequence length="2675" mass="286423">MTIATQEARNGLAPTDIAVVAAECRFPGINNIDQLHERLCAGEPVTHHDLAHTANAADKDPDFVPVGSKLDDIEMFDPDVFGMSTREAELLDPQARVLHELCLQALDSAGHGFGRGIDNVGVILGGTHSAFLHALFPDFAPLGGANPVETMEVSLGTYLDYLANSVAHRLSLTGPAFTVQTACSTSLVAVHLGISQLLAQESDMVLVGGATVHTPQESGYTYVPDGPFSEDGLTCPYSESASGAVFTQGAGVVALRRAHDAVADGDPILAIIRGSAVNNDGGRSAGLVAPSAAAHAEVIHQAQAMADVEPQDISYLEGHGTGTKVGDPLEISAMVEVFGHSATPWCTVGSCKSVLGHTEAAAGIASLMAVIGSLRHRRIPGTVGSRKPSSAIDLHGSSLQLAHETMAWQGINGRRIAGISSLGFGGTNCHVIVEEAPQMSLPNSHRRATPAVLNLSAATKKSALAMTKAMSAWARENSEFLDDAAWTLTHGRKQMPWRAALAVSADGETIEVAPPRTATKPAGLIFAFPGGGAQRAGMLQALVERNETCRQLLDDIAEEFGKHVSGDIRSICAPEFYGLDSVAADDPELGLPALVAAEIVCARVLIAAGVRPDAMLGHSTGEYAAAVISGSLGLENVAPIIAARSRALAHAVPGAMIRIRGNQERVSAVLSRHRNAEISAYNSPRSTVVSADHQTVNHIAQELGDDATIVPVAVAAHSSFVDEVVPIVSQAAESLAAREPETPVFSPSLGRQVSRNDLSSQDFWAKHVRRPVQFHQTLTSAVEYCSDSVVVVNVGPGASMSALAREAGLPAITATVTVADDRGNISESSMLAAVAEVSASGVPCQSPEPDSPRRVALPPYPFDRRHFWPKQSPRQATRQEMELTHRLHELRLAPSTTAAVEELTVVELSCSSSTEAAIHRAARNAVHEMISWLSSNTEPKGIVAVHCPNWDIAKVCGAAIYSVTAETGIRAVAYCGDVSHHDIVSAAAQSATAVRGDATGAYVEQPFPVSLAGSSSWPDPDTVVILGGSGRVGQALSRHFEKKGIKVVVGTRQEGPGHVTPTSAIDIERLLRESGCGRRGAVIVATGVVGEKAFAESQLTDFDTVTSHFEAKTDVVAAVSEACTRMEGDAPGRVLVMSSMAAHVGGVGLAAYAASNRAAECVTPPKTHTAWMTVASDGWQTGRVNSFGNRLLDNALEEHEAVECVSKLLSAPVEGTTLLTRKDIASLRRATRPDSSSAESSMASEQNSDLSARLRSLWKQTLGIEDIDVDTADFFSLGGSSLQATRLLAEVRRECGIDMRLRDLLADPSFSGMLSRVVPEAKYAPPSEDKTADSLDIKTPAEPEQWPLTPVQRAYLIGRQHSFGANSNPCHSFVETLIDAVDVDRLGQAMTTVISRHPMLRAIVTEDGHRAINPDPYVVPVVDCRNHADPEQALGRWRARYSTRTAPASQWPLVTVAAAIAPDGVHLGFSIDVLVCDASSFGLFFDELSKAYAGIPLPAAPTRNFAEHCRAVADGQRVSPTDRQFWEERAQMLPLAPNLGALPVNNETFDRVTWRLDEELDSQIHSRARALKVTPTVLFLTAYARTLAEHVGAEDMTVMLTVFDRPQGFEQVIGDFTTLVPCALHVGEHPDEDIRGIGESLFEVLDHTTVAGPEIVSKRSAYDGEPFRLPVVFTSTLGTQVDGGESEYRLGDLVWGASQTPQVSLDHQVYQWRGRLVAQFDGANSIFGVEGMNAFVSSYKKHLRALLPEQEMEADAGVDSMPSITDVSQSTAEEICSVWRGILGDVDIEPNSTWSALGGDSLDAIRVVAALRREGIASDIDEILGGITPAALAGRTISKRSFELVRHAEGEPFPLTPLQQAYLVGSQGGWSFSHDSAHFYVDYYDPDATGESLTRAVAALIRHQPMLRAVITDDGQQVILHEDDLALANLPISVEDLSQHSEEAVEEAIEDIRRTWPHEPIDPHQWPNFRILAQMLPHGGARVHVQASLLFVDGWSFYLFFDQLFAFADNPNMVIPAPSLTFADYQVSVAQEEQEKREHDAAWWRERLDLLPPPVQLPLQGTEGRGMRRDCARVSAKRAEEFFQRCREEETTPTAVIGGAWAQAVCELSGCEELLMTVLYFNRRPLAEDIDRVLGPFATTSLVHCNPRSWGDALYEGFAEQLAITLAHSAITGVEVARMLSRHRGSQEVVSPVVYTSTLGFGDGAKDATTARIDESDVYERVVTPQVLLDLQASMENGSIAINLDSPMGAFAEDATASLLAFVVEHVDAFIDNRSPQVVLDSSLAAPAKTERNDALDALPWSKKVCSPVSLDAVTQEFSRALSHDVDDTAHFYEAGGDSLSMVRVIAGLRSRHGLSITPEEFLAQPTPSGVAAVARPQLDPDVHVLPLSDGTGEPLYLLHPSGGDVLCYMALARAIAPRPVYALADPGLDGTPMPVDLESVARCYGDVIVAHRAKLGHEGRHGLHGFGYGLFLGGWSMGGTVAQLLARTLIERGIDVRGLLLVDSNSPDRIRELTGLAETEVDAEFARRYVRSLQAFSRLAIEDSAIAAGDPVEAVSEVLTRQGLDMGDIDNRLGVFTRHLAGLARLTAQPLANVPTLLAVAGQRSPANSGVGMGVDDAVDDEFLGWGSNLPEETTVVVVPGHHYTVLSEPGLSGISERLVEMLDTIESTMGDRK</sequence>
<dbReference type="GeneID" id="78250226"/>
<dbReference type="GO" id="GO:0004312">
    <property type="term" value="F:fatty acid synthase activity"/>
    <property type="evidence" value="ECO:0007669"/>
    <property type="project" value="TreeGrafter"/>
</dbReference>
<dbReference type="SUPFAM" id="SSF47336">
    <property type="entry name" value="ACP-like"/>
    <property type="match status" value="3"/>
</dbReference>
<dbReference type="InterPro" id="IPR001242">
    <property type="entry name" value="Condensation_dom"/>
</dbReference>
<evidence type="ECO:0000256" key="1">
    <source>
        <dbReference type="ARBA" id="ARBA00001957"/>
    </source>
</evidence>
<feature type="domain" description="Carrier" evidence="6">
    <location>
        <begin position="1766"/>
        <end position="1840"/>
    </location>
</feature>
<dbReference type="Gene3D" id="3.40.50.1820">
    <property type="entry name" value="alpha/beta hydrolase"/>
    <property type="match status" value="1"/>
</dbReference>
<organism evidence="8 9">
    <name type="scientific">Corynebacterium argentoratense DSM 44202</name>
    <dbReference type="NCBI Taxonomy" id="1348662"/>
    <lineage>
        <taxon>Bacteria</taxon>
        <taxon>Bacillati</taxon>
        <taxon>Actinomycetota</taxon>
        <taxon>Actinomycetes</taxon>
        <taxon>Mycobacteriales</taxon>
        <taxon>Corynebacteriaceae</taxon>
        <taxon>Corynebacterium</taxon>
    </lineage>
</organism>
<dbReference type="PROSITE" id="PS52004">
    <property type="entry name" value="KS3_2"/>
    <property type="match status" value="1"/>
</dbReference>
<dbReference type="SUPFAM" id="SSF52151">
    <property type="entry name" value="FabD/lysophospholipase-like"/>
    <property type="match status" value="1"/>
</dbReference>